<keyword evidence="6 8" id="KW-0998">Cell outer membrane</keyword>
<keyword evidence="4 8" id="KW-0472">Membrane</keyword>
<reference evidence="9" key="1">
    <citation type="submission" date="2013-04" db="EMBL/GenBank/DDBJ databases">
        <title>Comparative Genomics of Relapsing Fever Spirochetes.</title>
        <authorList>
            <person name="Schwan T.G."/>
            <person name="Raffel S.J."/>
            <person name="Porcella S.F."/>
            <person name="Martens C.A."/>
            <person name="Bruno D.P."/>
            <person name="Ricklefs S.M."/>
            <person name="Barbian K.B."/>
        </authorList>
    </citation>
    <scope>NUCLEOTIDE SEQUENCE</scope>
    <source>
        <strain evidence="9">Co53</strain>
        <plasmid evidence="9">unnamed</plasmid>
    </source>
</reference>
<comment type="subcellular location">
    <subcellularLocation>
        <location evidence="2 8">Cell outer membrane</location>
        <topology evidence="2 8">Lipid-anchor</topology>
    </subcellularLocation>
</comment>
<evidence type="ECO:0000256" key="3">
    <source>
        <dbReference type="ARBA" id="ARBA00022729"/>
    </source>
</evidence>
<keyword evidence="3" id="KW-0732">Signal</keyword>
<dbReference type="InterPro" id="IPR000680">
    <property type="entry name" value="Borrelia_lipo"/>
</dbReference>
<dbReference type="EMBL" id="CP005797">
    <property type="protein sequence ID" value="AHH11928.1"/>
    <property type="molecule type" value="Genomic_DNA"/>
</dbReference>
<sequence length="135" mass="13577">ASIGAVTGADILKAIAISGNADSNNSTIEKAKNAASIAIAKVENSKTLNAVNKDAVIAAGIALRAMAKDGKFSAKNEDKAEHAVNGAVSSAVNKTLSTLIIAIRNTVDSGLKTISKALAAVKQEDESTDATVSGQ</sequence>
<proteinExistence type="predicted"/>
<dbReference type="GO" id="GO:0009279">
    <property type="term" value="C:cell outer membrane"/>
    <property type="evidence" value="ECO:0007669"/>
    <property type="project" value="UniProtKB-SubCell"/>
</dbReference>
<name>W5SZ28_9SPIR</name>
<keyword evidence="7 8" id="KW-0449">Lipoprotein</keyword>
<evidence type="ECO:0000256" key="7">
    <source>
        <dbReference type="ARBA" id="ARBA00023288"/>
    </source>
</evidence>
<keyword evidence="5 8" id="KW-0564">Palmitate</keyword>
<organism evidence="9">
    <name type="scientific">Borrelia coriaceae ATCC 43381</name>
    <dbReference type="NCBI Taxonomy" id="1408429"/>
    <lineage>
        <taxon>Bacteria</taxon>
        <taxon>Pseudomonadati</taxon>
        <taxon>Spirochaetota</taxon>
        <taxon>Spirochaetia</taxon>
        <taxon>Spirochaetales</taxon>
        <taxon>Borreliaceae</taxon>
        <taxon>Borrelia</taxon>
    </lineage>
</organism>
<keyword evidence="9" id="KW-0614">Plasmid</keyword>
<geneLocation type="plasmid" evidence="9">
    <name>unnamed</name>
</geneLocation>
<accession>W5SZ28</accession>
<evidence type="ECO:0000256" key="5">
    <source>
        <dbReference type="ARBA" id="ARBA00023139"/>
    </source>
</evidence>
<dbReference type="AlphaFoldDB" id="W5SZ28"/>
<evidence type="ECO:0000256" key="1">
    <source>
        <dbReference type="ARBA" id="ARBA00003932"/>
    </source>
</evidence>
<dbReference type="RefSeq" id="WP_025409066.1">
    <property type="nucleotide sequence ID" value="NZ_CP005797.1"/>
</dbReference>
<feature type="non-terminal residue" evidence="9">
    <location>
        <position position="1"/>
    </location>
</feature>
<dbReference type="SUPFAM" id="SSF74748">
    <property type="entry name" value="Variable surface antigen VlsE"/>
    <property type="match status" value="1"/>
</dbReference>
<dbReference type="Pfam" id="PF00921">
    <property type="entry name" value="Lipoprotein_2"/>
    <property type="match status" value="1"/>
</dbReference>
<gene>
    <name evidence="9" type="ORF">BCO_0125320</name>
</gene>
<comment type="function">
    <text evidence="1 8">The Vlp and Vsp proteins are antigenically distinct proteins, only one vlp or vsp gene is transcriptionally active at any one time. Switching between these genes is a mechanism of host immune response evasion.</text>
</comment>
<evidence type="ECO:0000313" key="9">
    <source>
        <dbReference type="EMBL" id="AHH11928.1"/>
    </source>
</evidence>
<evidence type="ECO:0000256" key="6">
    <source>
        <dbReference type="ARBA" id="ARBA00023237"/>
    </source>
</evidence>
<evidence type="ECO:0000256" key="8">
    <source>
        <dbReference type="RuleBase" id="RU363105"/>
    </source>
</evidence>
<protein>
    <recommendedName>
        <fullName evidence="8">Variable large protein</fullName>
    </recommendedName>
</protein>
<evidence type="ECO:0000256" key="4">
    <source>
        <dbReference type="ARBA" id="ARBA00023136"/>
    </source>
</evidence>
<evidence type="ECO:0000256" key="2">
    <source>
        <dbReference type="ARBA" id="ARBA00004459"/>
    </source>
</evidence>
<dbReference type="HOGENOM" id="CLU_123744_0_0_12"/>